<gene>
    <name evidence="2" type="ORF">OsI_08246</name>
</gene>
<sequence>MEPVMSSAVAAASWVLRLAGGEGIEVLMPPLLRLLGLVARVATALAFWEASSSSIETGMDYGGRASLVVAAARESSSPARARAGQSSALASTSSGGRGHQRRIEEEAHLTGAASARRRCG</sequence>
<keyword evidence="3" id="KW-1185">Reference proteome</keyword>
<proteinExistence type="predicted"/>
<evidence type="ECO:0000313" key="3">
    <source>
        <dbReference type="Proteomes" id="UP000007015"/>
    </source>
</evidence>
<evidence type="ECO:0000313" key="2">
    <source>
        <dbReference type="EMBL" id="EAY86861.1"/>
    </source>
</evidence>
<evidence type="ECO:0000256" key="1">
    <source>
        <dbReference type="SAM" id="MobiDB-lite"/>
    </source>
</evidence>
<dbReference type="HOGENOM" id="CLU_2053545_0_0_1"/>
<reference evidence="2 3" key="1">
    <citation type="journal article" date="2005" name="PLoS Biol.">
        <title>The genomes of Oryza sativa: a history of duplications.</title>
        <authorList>
            <person name="Yu J."/>
            <person name="Wang J."/>
            <person name="Lin W."/>
            <person name="Li S."/>
            <person name="Li H."/>
            <person name="Zhou J."/>
            <person name="Ni P."/>
            <person name="Dong W."/>
            <person name="Hu S."/>
            <person name="Zeng C."/>
            <person name="Zhang J."/>
            <person name="Zhang Y."/>
            <person name="Li R."/>
            <person name="Xu Z."/>
            <person name="Li S."/>
            <person name="Li X."/>
            <person name="Zheng H."/>
            <person name="Cong L."/>
            <person name="Lin L."/>
            <person name="Yin J."/>
            <person name="Geng J."/>
            <person name="Li G."/>
            <person name="Shi J."/>
            <person name="Liu J."/>
            <person name="Lv H."/>
            <person name="Li J."/>
            <person name="Wang J."/>
            <person name="Deng Y."/>
            <person name="Ran L."/>
            <person name="Shi X."/>
            <person name="Wang X."/>
            <person name="Wu Q."/>
            <person name="Li C."/>
            <person name="Ren X."/>
            <person name="Wang J."/>
            <person name="Wang X."/>
            <person name="Li D."/>
            <person name="Liu D."/>
            <person name="Zhang X."/>
            <person name="Ji Z."/>
            <person name="Zhao W."/>
            <person name="Sun Y."/>
            <person name="Zhang Z."/>
            <person name="Bao J."/>
            <person name="Han Y."/>
            <person name="Dong L."/>
            <person name="Ji J."/>
            <person name="Chen P."/>
            <person name="Wu S."/>
            <person name="Liu J."/>
            <person name="Xiao Y."/>
            <person name="Bu D."/>
            <person name="Tan J."/>
            <person name="Yang L."/>
            <person name="Ye C."/>
            <person name="Zhang J."/>
            <person name="Xu J."/>
            <person name="Zhou Y."/>
            <person name="Yu Y."/>
            <person name="Zhang B."/>
            <person name="Zhuang S."/>
            <person name="Wei H."/>
            <person name="Liu B."/>
            <person name="Lei M."/>
            <person name="Yu H."/>
            <person name="Li Y."/>
            <person name="Xu H."/>
            <person name="Wei S."/>
            <person name="He X."/>
            <person name="Fang L."/>
            <person name="Zhang Z."/>
            <person name="Zhang Y."/>
            <person name="Huang X."/>
            <person name="Su Z."/>
            <person name="Tong W."/>
            <person name="Li J."/>
            <person name="Tong Z."/>
            <person name="Li S."/>
            <person name="Ye J."/>
            <person name="Wang L."/>
            <person name="Fang L."/>
            <person name="Lei T."/>
            <person name="Chen C."/>
            <person name="Chen H."/>
            <person name="Xu Z."/>
            <person name="Li H."/>
            <person name="Huang H."/>
            <person name="Zhang F."/>
            <person name="Xu H."/>
            <person name="Li N."/>
            <person name="Zhao C."/>
            <person name="Li S."/>
            <person name="Dong L."/>
            <person name="Huang Y."/>
            <person name="Li L."/>
            <person name="Xi Y."/>
            <person name="Qi Q."/>
            <person name="Li W."/>
            <person name="Zhang B."/>
            <person name="Hu W."/>
            <person name="Zhang Y."/>
            <person name="Tian X."/>
            <person name="Jiao Y."/>
            <person name="Liang X."/>
            <person name="Jin J."/>
            <person name="Gao L."/>
            <person name="Zheng W."/>
            <person name="Hao B."/>
            <person name="Liu S."/>
            <person name="Wang W."/>
            <person name="Yuan L."/>
            <person name="Cao M."/>
            <person name="McDermott J."/>
            <person name="Samudrala R."/>
            <person name="Wang J."/>
            <person name="Wong G.K."/>
            <person name="Yang H."/>
        </authorList>
    </citation>
    <scope>NUCLEOTIDE SEQUENCE [LARGE SCALE GENOMIC DNA]</scope>
    <source>
        <strain evidence="3">cv. 93-11</strain>
    </source>
</reference>
<organism evidence="2 3">
    <name type="scientific">Oryza sativa subsp. indica</name>
    <name type="common">Rice</name>
    <dbReference type="NCBI Taxonomy" id="39946"/>
    <lineage>
        <taxon>Eukaryota</taxon>
        <taxon>Viridiplantae</taxon>
        <taxon>Streptophyta</taxon>
        <taxon>Embryophyta</taxon>
        <taxon>Tracheophyta</taxon>
        <taxon>Spermatophyta</taxon>
        <taxon>Magnoliopsida</taxon>
        <taxon>Liliopsida</taxon>
        <taxon>Poales</taxon>
        <taxon>Poaceae</taxon>
        <taxon>BOP clade</taxon>
        <taxon>Oryzoideae</taxon>
        <taxon>Oryzeae</taxon>
        <taxon>Oryzinae</taxon>
        <taxon>Oryza</taxon>
        <taxon>Oryza sativa</taxon>
    </lineage>
</organism>
<dbReference type="EMBL" id="CM000127">
    <property type="protein sequence ID" value="EAY86861.1"/>
    <property type="molecule type" value="Genomic_DNA"/>
</dbReference>
<dbReference type="Proteomes" id="UP000007015">
    <property type="component" value="Chromosome 2"/>
</dbReference>
<name>A2X7Q1_ORYSI</name>
<dbReference type="Gramene" id="BGIOSGA008702-TA">
    <property type="protein sequence ID" value="BGIOSGA008702-PA"/>
    <property type="gene ID" value="BGIOSGA008702"/>
</dbReference>
<dbReference type="AlphaFoldDB" id="A2X7Q1"/>
<protein>
    <submittedName>
        <fullName evidence="2">Uncharacterized protein</fullName>
    </submittedName>
</protein>
<feature type="region of interest" description="Disordered" evidence="1">
    <location>
        <begin position="77"/>
        <end position="120"/>
    </location>
</feature>
<accession>A2X7Q1</accession>
<feature type="compositionally biased region" description="Polar residues" evidence="1">
    <location>
        <begin position="84"/>
        <end position="94"/>
    </location>
</feature>